<protein>
    <submittedName>
        <fullName evidence="1">Uncharacterized protein</fullName>
    </submittedName>
</protein>
<dbReference type="OrthoDB" id="9845826at2"/>
<accession>A0A098L9D8</accession>
<dbReference type="EMBL" id="BBLT01000001">
    <property type="protein sequence ID" value="GAL82984.1"/>
    <property type="molecule type" value="Genomic_DNA"/>
</dbReference>
<keyword evidence="2" id="KW-1185">Reference proteome</keyword>
<organism evidence="1 2">
    <name type="scientific">Sporocytophaga myxococcoides</name>
    <dbReference type="NCBI Taxonomy" id="153721"/>
    <lineage>
        <taxon>Bacteria</taxon>
        <taxon>Pseudomonadati</taxon>
        <taxon>Bacteroidota</taxon>
        <taxon>Cytophagia</taxon>
        <taxon>Cytophagales</taxon>
        <taxon>Cytophagaceae</taxon>
        <taxon>Sporocytophaga</taxon>
    </lineage>
</organism>
<dbReference type="Proteomes" id="UP000030185">
    <property type="component" value="Unassembled WGS sequence"/>
</dbReference>
<name>A0A098L9D8_9BACT</name>
<reference evidence="1 2" key="1">
    <citation type="submission" date="2014-09" db="EMBL/GenBank/DDBJ databases">
        <title>Sporocytophaga myxococcoides PG-01 genome sequencing.</title>
        <authorList>
            <person name="Liu L."/>
            <person name="Gao P.J."/>
            <person name="Chen G.J."/>
            <person name="Wang L.S."/>
        </authorList>
    </citation>
    <scope>NUCLEOTIDE SEQUENCE [LARGE SCALE GENOMIC DNA]</scope>
    <source>
        <strain evidence="1 2">PG-01</strain>
    </source>
</reference>
<dbReference type="RefSeq" id="WP_045457237.1">
    <property type="nucleotide sequence ID" value="NZ_BBLT01000001.1"/>
</dbReference>
<evidence type="ECO:0000313" key="2">
    <source>
        <dbReference type="Proteomes" id="UP000030185"/>
    </source>
</evidence>
<dbReference type="AlphaFoldDB" id="A0A098L9D8"/>
<proteinExistence type="predicted"/>
<dbReference type="STRING" id="153721.MYP_210"/>
<sequence length="70" mass="7928">MRLSTLTEGYEVTEIADGGDKVKIAYTKEGIHPNDFIFLSNSPSLEDIKYQVIDVKWLDGLYYADLVKIS</sequence>
<evidence type="ECO:0000313" key="1">
    <source>
        <dbReference type="EMBL" id="GAL82984.1"/>
    </source>
</evidence>
<comment type="caution">
    <text evidence="1">The sequence shown here is derived from an EMBL/GenBank/DDBJ whole genome shotgun (WGS) entry which is preliminary data.</text>
</comment>
<gene>
    <name evidence="1" type="ORF">MYP_210</name>
</gene>